<accession>A0BWN1</accession>
<dbReference type="GeneID" id="5016130"/>
<proteinExistence type="predicted"/>
<reference evidence="1 2" key="1">
    <citation type="journal article" date="2006" name="Nature">
        <title>Global trends of whole-genome duplications revealed by the ciliate Paramecium tetraurelia.</title>
        <authorList>
            <consortium name="Genoscope"/>
            <person name="Aury J.-M."/>
            <person name="Jaillon O."/>
            <person name="Duret L."/>
            <person name="Noel B."/>
            <person name="Jubin C."/>
            <person name="Porcel B.M."/>
            <person name="Segurens B."/>
            <person name="Daubin V."/>
            <person name="Anthouard V."/>
            <person name="Aiach N."/>
            <person name="Arnaiz O."/>
            <person name="Billaut A."/>
            <person name="Beisson J."/>
            <person name="Blanc I."/>
            <person name="Bouhouche K."/>
            <person name="Camara F."/>
            <person name="Duharcourt S."/>
            <person name="Guigo R."/>
            <person name="Gogendeau D."/>
            <person name="Katinka M."/>
            <person name="Keller A.-M."/>
            <person name="Kissmehl R."/>
            <person name="Klotz C."/>
            <person name="Koll F."/>
            <person name="Le Moue A."/>
            <person name="Lepere C."/>
            <person name="Malinsky S."/>
            <person name="Nowacki M."/>
            <person name="Nowak J.K."/>
            <person name="Plattner H."/>
            <person name="Poulain J."/>
            <person name="Ruiz F."/>
            <person name="Serrano V."/>
            <person name="Zagulski M."/>
            <person name="Dessen P."/>
            <person name="Betermier M."/>
            <person name="Weissenbach J."/>
            <person name="Scarpelli C."/>
            <person name="Schachter V."/>
            <person name="Sperling L."/>
            <person name="Meyer E."/>
            <person name="Cohen J."/>
            <person name="Wincker P."/>
        </authorList>
    </citation>
    <scope>NUCLEOTIDE SEQUENCE [LARGE SCALE GENOMIC DNA]</scope>
    <source>
        <strain evidence="1 2">Stock d4-2</strain>
    </source>
</reference>
<dbReference type="EMBL" id="CT868022">
    <property type="protein sequence ID" value="CAK62948.1"/>
    <property type="molecule type" value="Genomic_DNA"/>
</dbReference>
<organism evidence="1 2">
    <name type="scientific">Paramecium tetraurelia</name>
    <dbReference type="NCBI Taxonomy" id="5888"/>
    <lineage>
        <taxon>Eukaryota</taxon>
        <taxon>Sar</taxon>
        <taxon>Alveolata</taxon>
        <taxon>Ciliophora</taxon>
        <taxon>Intramacronucleata</taxon>
        <taxon>Oligohymenophorea</taxon>
        <taxon>Peniculida</taxon>
        <taxon>Parameciidae</taxon>
        <taxon>Paramecium</taxon>
    </lineage>
</organism>
<dbReference type="RefSeq" id="XP_001430346.1">
    <property type="nucleotide sequence ID" value="XM_001430309.1"/>
</dbReference>
<dbReference type="HOGENOM" id="CLU_2563341_0_0_1"/>
<evidence type="ECO:0000313" key="1">
    <source>
        <dbReference type="EMBL" id="CAK62948.1"/>
    </source>
</evidence>
<sequence>MLKIYKHLIIKQTVTMAQSLQQKFCLHKQHISIANQNLHSSVTMQYLNPDCQSFNLFEHNLLEEQLSRSSQQHSFLIAIEHK</sequence>
<dbReference type="Proteomes" id="UP000000600">
    <property type="component" value="Unassembled WGS sequence"/>
</dbReference>
<keyword evidence="2" id="KW-1185">Reference proteome</keyword>
<protein>
    <submittedName>
        <fullName evidence="1">Uncharacterized protein</fullName>
    </submittedName>
</protein>
<gene>
    <name evidence="1" type="ORF">GSPATT00032800001</name>
</gene>
<dbReference type="InParanoid" id="A0BWN1"/>
<evidence type="ECO:0000313" key="2">
    <source>
        <dbReference type="Proteomes" id="UP000000600"/>
    </source>
</evidence>
<dbReference type="AlphaFoldDB" id="A0BWN1"/>
<name>A0BWN1_PARTE</name>
<dbReference type="KEGG" id="ptm:GSPATT00032800001"/>